<organism evidence="3">
    <name type="scientific">Echinococcus granulosus</name>
    <name type="common">Hydatid tapeworm</name>
    <dbReference type="NCBI Taxonomy" id="6210"/>
    <lineage>
        <taxon>Eukaryota</taxon>
        <taxon>Metazoa</taxon>
        <taxon>Spiralia</taxon>
        <taxon>Lophotrochozoa</taxon>
        <taxon>Platyhelminthes</taxon>
        <taxon>Cestoda</taxon>
        <taxon>Eucestoda</taxon>
        <taxon>Cyclophyllidea</taxon>
        <taxon>Taeniidae</taxon>
        <taxon>Echinococcus</taxon>
        <taxon>Echinococcus granulosus group</taxon>
    </lineage>
</organism>
<name>A0A068WZ44_ECHGR</name>
<sequence>MRQDRLPDFTTQQAYMHQSVCPVRLIALTALLHFLPIRPHSTRQRLSQPHAHDFVLSLLCAPSLDRFQLIVNTTAANWLASSHHRPVEKKSSVGVLVHRGGDLDTRNAMNELGFTTRWNYDISLMPYDPGKGKIQSRRMLPEVVGLQTTALPVRFGIGSGDLQHCPPERIVHANEHPTSLFAFFLPHLHRHLLTISPTASLSPLFNTSVFCATICHPRRASRLIVASENGYQPPPSCLCHPFLLLLLLLQLLLLLILNIPLFLPLPFYLVNPQPTRPWDACLEPFECSSFQCLFGSTSSQTTVNRQHVYLTDTDRSFSQQYFQSIGADKQADGGVARTIRQLHVQATCVLPWWMQIVLSLPAQRCLPMTSALSFVMRRQPPGTLRKKRVKEKKKKKKKKKKKRKQNSAQLISVGLSCKNTGKYCPGERGPSVKGAYNAAFTGDISPPQPSSHLPIANIGSACDCTTSFRWTKSRQTPFDWEFIHYIYSNVGIATCSGTLPFKPRATWWHPHPLALLLTHLNGASLHEHVNAVQVTDGRYYLPTSCDSSSTRQIGVADLTPPDPPIICIRITAQSSLP</sequence>
<evidence type="ECO:0000313" key="4">
    <source>
        <dbReference type="Proteomes" id="UP000492820"/>
    </source>
</evidence>
<feature type="compositionally biased region" description="Basic residues" evidence="1">
    <location>
        <begin position="384"/>
        <end position="405"/>
    </location>
</feature>
<proteinExistence type="predicted"/>
<dbReference type="Proteomes" id="UP000492820">
    <property type="component" value="Unassembled WGS sequence"/>
</dbReference>
<feature type="transmembrane region" description="Helical" evidence="2">
    <location>
        <begin position="242"/>
        <end position="263"/>
    </location>
</feature>
<keyword evidence="2" id="KW-0812">Transmembrane</keyword>
<accession>A0A068WZ44</accession>
<dbReference type="EMBL" id="LK028594">
    <property type="protein sequence ID" value="CDS23779.1"/>
    <property type="molecule type" value="Genomic_DNA"/>
</dbReference>
<reference evidence="3" key="2">
    <citation type="submission" date="2014-06" db="EMBL/GenBank/DDBJ databases">
        <authorList>
            <person name="Aslett M."/>
        </authorList>
    </citation>
    <scope>NUCLEOTIDE SEQUENCE</scope>
</reference>
<dbReference type="AlphaFoldDB" id="A0A068WZ44"/>
<keyword evidence="2" id="KW-0472">Membrane</keyword>
<evidence type="ECO:0000313" key="5">
    <source>
        <dbReference type="WBParaSite" id="EgrG_002045800"/>
    </source>
</evidence>
<reference evidence="5" key="3">
    <citation type="submission" date="2020-10" db="UniProtKB">
        <authorList>
            <consortium name="WormBaseParasite"/>
        </authorList>
    </citation>
    <scope>IDENTIFICATION</scope>
</reference>
<evidence type="ECO:0000256" key="1">
    <source>
        <dbReference type="SAM" id="MobiDB-lite"/>
    </source>
</evidence>
<reference evidence="3 4" key="1">
    <citation type="journal article" date="2013" name="Nature">
        <title>The genomes of four tapeworm species reveal adaptations to parasitism.</title>
        <authorList>
            <person name="Tsai I.J."/>
            <person name="Zarowiecki M."/>
            <person name="Holroyd N."/>
            <person name="Garciarrubio A."/>
            <person name="Sanchez-Flores A."/>
            <person name="Brooks K.L."/>
            <person name="Tracey A."/>
            <person name="Bobes R.J."/>
            <person name="Fragoso G."/>
            <person name="Sciutto E."/>
            <person name="Aslett M."/>
            <person name="Beasley H."/>
            <person name="Bennett H.M."/>
            <person name="Cai J."/>
            <person name="Camicia F."/>
            <person name="Clark R."/>
            <person name="Cucher M."/>
            <person name="De Silva N."/>
            <person name="Day T.A."/>
            <person name="Deplazes P."/>
            <person name="Estrada K."/>
            <person name="Fernandez C."/>
            <person name="Holland P.W."/>
            <person name="Hou J."/>
            <person name="Hu S."/>
            <person name="Huckvale T."/>
            <person name="Hung S.S."/>
            <person name="Kamenetzky L."/>
            <person name="Keane J.A."/>
            <person name="Kiss F."/>
            <person name="Koziol U."/>
            <person name="Lambert O."/>
            <person name="Liu K."/>
            <person name="Luo X."/>
            <person name="Luo Y."/>
            <person name="Macchiaroli N."/>
            <person name="Nichol S."/>
            <person name="Paps J."/>
            <person name="Parkinson J."/>
            <person name="Pouchkina-Stantcheva N."/>
            <person name="Riddiford N."/>
            <person name="Rosenzvit M."/>
            <person name="Salinas G."/>
            <person name="Wasmuth J.D."/>
            <person name="Zamanian M."/>
            <person name="Zheng Y."/>
            <person name="Cai X."/>
            <person name="Soberon X."/>
            <person name="Olson P.D."/>
            <person name="Laclette J.P."/>
            <person name="Brehm K."/>
            <person name="Berriman M."/>
            <person name="Garciarrubio A."/>
            <person name="Bobes R.J."/>
            <person name="Fragoso G."/>
            <person name="Sanchez-Flores A."/>
            <person name="Estrada K."/>
            <person name="Cevallos M.A."/>
            <person name="Morett E."/>
            <person name="Gonzalez V."/>
            <person name="Portillo T."/>
            <person name="Ochoa-Leyva A."/>
            <person name="Jose M.V."/>
            <person name="Sciutto E."/>
            <person name="Landa A."/>
            <person name="Jimenez L."/>
            <person name="Valdes V."/>
            <person name="Carrero J.C."/>
            <person name="Larralde C."/>
            <person name="Morales-Montor J."/>
            <person name="Limon-Lason J."/>
            <person name="Soberon X."/>
            <person name="Laclette J.P."/>
        </authorList>
    </citation>
    <scope>NUCLEOTIDE SEQUENCE [LARGE SCALE GENOMIC DNA]</scope>
</reference>
<keyword evidence="2" id="KW-1133">Transmembrane helix</keyword>
<feature type="region of interest" description="Disordered" evidence="1">
    <location>
        <begin position="380"/>
        <end position="408"/>
    </location>
</feature>
<evidence type="ECO:0000313" key="3">
    <source>
        <dbReference type="EMBL" id="CDS23779.1"/>
    </source>
</evidence>
<dbReference type="WBParaSite" id="EgrG_002045800">
    <property type="protein sequence ID" value="EgrG_002045800"/>
    <property type="gene ID" value="EgrG_002045800"/>
</dbReference>
<gene>
    <name evidence="3" type="ORF">EgrG_002045800</name>
</gene>
<feature type="transmembrane region" description="Helical" evidence="2">
    <location>
        <begin position="15"/>
        <end position="35"/>
    </location>
</feature>
<protein>
    <submittedName>
        <fullName evidence="3 5">Uncharacterized protein</fullName>
    </submittedName>
</protein>
<evidence type="ECO:0000256" key="2">
    <source>
        <dbReference type="SAM" id="Phobius"/>
    </source>
</evidence>